<evidence type="ECO:0000256" key="4">
    <source>
        <dbReference type="ARBA" id="ARBA00023139"/>
    </source>
</evidence>
<keyword evidence="3" id="KW-0472">Membrane</keyword>
<dbReference type="PIRSF" id="PIRSF002854">
    <property type="entry name" value="MetQ"/>
    <property type="match status" value="1"/>
</dbReference>
<evidence type="ECO:0000256" key="7">
    <source>
        <dbReference type="SAM" id="MobiDB-lite"/>
    </source>
</evidence>
<feature type="region of interest" description="Disordered" evidence="7">
    <location>
        <begin position="26"/>
        <end position="48"/>
    </location>
</feature>
<comment type="caution">
    <text evidence="9">The sequence shown here is derived from an EMBL/GenBank/DDBJ whole genome shotgun (WGS) entry which is preliminary data.</text>
</comment>
<evidence type="ECO:0000256" key="8">
    <source>
        <dbReference type="SAM" id="SignalP"/>
    </source>
</evidence>
<evidence type="ECO:0000256" key="3">
    <source>
        <dbReference type="ARBA" id="ARBA00023136"/>
    </source>
</evidence>
<dbReference type="InterPro" id="IPR004872">
    <property type="entry name" value="Lipoprotein_NlpA"/>
</dbReference>
<evidence type="ECO:0000313" key="9">
    <source>
        <dbReference type="EMBL" id="RKL65487.1"/>
    </source>
</evidence>
<organism evidence="9 10">
    <name type="scientific">Salipaludibacillus neizhouensis</name>
    <dbReference type="NCBI Taxonomy" id="885475"/>
    <lineage>
        <taxon>Bacteria</taxon>
        <taxon>Bacillati</taxon>
        <taxon>Bacillota</taxon>
        <taxon>Bacilli</taxon>
        <taxon>Bacillales</taxon>
        <taxon>Bacillaceae</taxon>
    </lineage>
</organism>
<dbReference type="GO" id="GO:0016020">
    <property type="term" value="C:membrane"/>
    <property type="evidence" value="ECO:0007669"/>
    <property type="project" value="UniProtKB-SubCell"/>
</dbReference>
<dbReference type="PROSITE" id="PS51257">
    <property type="entry name" value="PROKAR_LIPOPROTEIN"/>
    <property type="match status" value="1"/>
</dbReference>
<dbReference type="PANTHER" id="PTHR30429:SF0">
    <property type="entry name" value="METHIONINE-BINDING LIPOPROTEIN METQ"/>
    <property type="match status" value="1"/>
</dbReference>
<gene>
    <name evidence="9" type="ORF">CR203_20640</name>
</gene>
<keyword evidence="5 6" id="KW-0449">Lipoprotein</keyword>
<sequence length="299" mass="32271">MRKLLQGLGITALSVGVLAACGTEENTNENNAAGTNDTETNNTENANEEAEGEDLGTLVVGASNVPHAEILEFAAPLLEEEGLTLEIESFNDYVLPNEALAAGEIDANYFQHIPYLETQIEEHGYDFVNAGGIHIEPIGLYSQEFDSIEALPEGAEIIMSSAIPDHGRILKMLEEKGLITLADGVGIEATIDDIEENPNNFEFSANVEAALLPTAYEKGEGDAVLINSNYALDAGLNPLEDSIAIESSDSDNPYVNVIATNSGDEEDERVLKLIEVLRSEDVRDFILEEYENAVVPVTE</sequence>
<dbReference type="Proteomes" id="UP000281498">
    <property type="component" value="Unassembled WGS sequence"/>
</dbReference>
<keyword evidence="10" id="KW-1185">Reference proteome</keyword>
<evidence type="ECO:0000256" key="6">
    <source>
        <dbReference type="PIRNR" id="PIRNR002854"/>
    </source>
</evidence>
<keyword evidence="4" id="KW-0564">Palmitate</keyword>
<feature type="chain" id="PRO_5038354430" description="Lipoprotein" evidence="8">
    <location>
        <begin position="20"/>
        <end position="299"/>
    </location>
</feature>
<dbReference type="EMBL" id="PDOE01000016">
    <property type="protein sequence ID" value="RKL65487.1"/>
    <property type="molecule type" value="Genomic_DNA"/>
</dbReference>
<dbReference type="OrthoDB" id="9812878at2"/>
<dbReference type="AlphaFoldDB" id="A0A3A9JYC5"/>
<reference evidence="9 10" key="1">
    <citation type="submission" date="2017-10" db="EMBL/GenBank/DDBJ databases">
        <title>Bacillus sp. nov., a halophilic bacterium isolated from a Keqin Lake.</title>
        <authorList>
            <person name="Wang H."/>
        </authorList>
    </citation>
    <scope>NUCLEOTIDE SEQUENCE [LARGE SCALE GENOMIC DNA]</scope>
    <source>
        <strain evidence="9 10">KCTC 13187</strain>
    </source>
</reference>
<evidence type="ECO:0000256" key="2">
    <source>
        <dbReference type="ARBA" id="ARBA00022729"/>
    </source>
</evidence>
<evidence type="ECO:0000313" key="10">
    <source>
        <dbReference type="Proteomes" id="UP000281498"/>
    </source>
</evidence>
<dbReference type="SUPFAM" id="SSF53850">
    <property type="entry name" value="Periplasmic binding protein-like II"/>
    <property type="match status" value="1"/>
</dbReference>
<dbReference type="PANTHER" id="PTHR30429">
    <property type="entry name" value="D-METHIONINE-BINDING LIPOPROTEIN METQ"/>
    <property type="match status" value="1"/>
</dbReference>
<comment type="similarity">
    <text evidence="6">Belongs to the nlpA lipoprotein family.</text>
</comment>
<comment type="subcellular location">
    <subcellularLocation>
        <location evidence="1">Membrane</location>
        <topology evidence="1">Lipid-anchor</topology>
    </subcellularLocation>
</comment>
<dbReference type="Pfam" id="PF03180">
    <property type="entry name" value="Lipoprotein_9"/>
    <property type="match status" value="1"/>
</dbReference>
<name>A0A3A9JYC5_9BACI</name>
<feature type="signal peptide" evidence="8">
    <location>
        <begin position="1"/>
        <end position="19"/>
    </location>
</feature>
<dbReference type="Gene3D" id="3.40.190.10">
    <property type="entry name" value="Periplasmic binding protein-like II"/>
    <property type="match status" value="2"/>
</dbReference>
<evidence type="ECO:0000256" key="1">
    <source>
        <dbReference type="ARBA" id="ARBA00004635"/>
    </source>
</evidence>
<evidence type="ECO:0000256" key="5">
    <source>
        <dbReference type="ARBA" id="ARBA00023288"/>
    </source>
</evidence>
<feature type="compositionally biased region" description="Low complexity" evidence="7">
    <location>
        <begin position="26"/>
        <end position="45"/>
    </location>
</feature>
<proteinExistence type="inferred from homology"/>
<accession>A0A3A9JYC5</accession>
<keyword evidence="2 8" id="KW-0732">Signal</keyword>
<dbReference type="RefSeq" id="WP_110938904.1">
    <property type="nucleotide sequence ID" value="NZ_KZ614148.1"/>
</dbReference>
<protein>
    <recommendedName>
        <fullName evidence="6">Lipoprotein</fullName>
    </recommendedName>
</protein>